<feature type="region of interest" description="Disordered" evidence="1">
    <location>
        <begin position="650"/>
        <end position="695"/>
    </location>
</feature>
<feature type="region of interest" description="Disordered" evidence="1">
    <location>
        <begin position="760"/>
        <end position="799"/>
    </location>
</feature>
<feature type="compositionally biased region" description="Polar residues" evidence="1">
    <location>
        <begin position="708"/>
        <end position="719"/>
    </location>
</feature>
<feature type="compositionally biased region" description="Polar residues" evidence="1">
    <location>
        <begin position="561"/>
        <end position="579"/>
    </location>
</feature>
<gene>
    <name evidence="2" type="ORF">QBC34DRAFT_58443</name>
</gene>
<reference evidence="2" key="2">
    <citation type="submission" date="2023-05" db="EMBL/GenBank/DDBJ databases">
        <authorList>
            <consortium name="Lawrence Berkeley National Laboratory"/>
            <person name="Steindorff A."/>
            <person name="Hensen N."/>
            <person name="Bonometti L."/>
            <person name="Westerberg I."/>
            <person name="Brannstrom I.O."/>
            <person name="Guillou S."/>
            <person name="Cros-Aarteil S."/>
            <person name="Calhoun S."/>
            <person name="Haridas S."/>
            <person name="Kuo A."/>
            <person name="Mondo S."/>
            <person name="Pangilinan J."/>
            <person name="Riley R."/>
            <person name="Labutti K."/>
            <person name="Andreopoulos B."/>
            <person name="Lipzen A."/>
            <person name="Chen C."/>
            <person name="Yanf M."/>
            <person name="Daum C."/>
            <person name="Ng V."/>
            <person name="Clum A."/>
            <person name="Ohm R."/>
            <person name="Martin F."/>
            <person name="Silar P."/>
            <person name="Natvig D."/>
            <person name="Lalanne C."/>
            <person name="Gautier V."/>
            <person name="Ament-Velasquez S.L."/>
            <person name="Kruys A."/>
            <person name="Hutchinson M.I."/>
            <person name="Powell A.J."/>
            <person name="Barry K."/>
            <person name="Miller A.N."/>
            <person name="Grigoriev I.V."/>
            <person name="Debuchy R."/>
            <person name="Gladieux P."/>
            <person name="Thoren M.H."/>
            <person name="Johannesson H."/>
        </authorList>
    </citation>
    <scope>NUCLEOTIDE SEQUENCE</scope>
    <source>
        <strain evidence="2">PSN243</strain>
    </source>
</reference>
<proteinExistence type="predicted"/>
<comment type="caution">
    <text evidence="2">The sequence shown here is derived from an EMBL/GenBank/DDBJ whole genome shotgun (WGS) entry which is preliminary data.</text>
</comment>
<sequence>MGGLSYAAVAKCGSGKLLGFGAKKRFLTCRYSGSRAGQPQRAAPSHRKDNSTSTFAPLRPEASSSDNSVDGQPPSSAQSSTQDPAAADATAPALASPPPSPTSIASYPENISTQEPSSTSGRASAATPDPESAASSLVAGNNVGNEANVMTHNSMRRERIQALLASPTRSVSSVASCPGNIATFTHILTRPRQQVLPSVASTAQTTLEHTTNPILPRPAEQINTLLPPPVFQVINPYLEQQHRVHQEVLNRLPTKQVAHSPMNPPPMNQPMMNQQAVAGLPSPWHQQVPPSMIPQQYHGPLPARGQQWVHRDMLLEQSRQVPPQPLAQSPPQPVQNQQPLPTQIPQPQQLVLSQEPQQRGAFLWRDPQPQPQPTPPRVMQQQPPTPPQQRPVQRTPRSSFHEQQMWVWHQLRALDEAGFRSPPHSQPAPDHPPQQPHPAAQQYQNDPWAHYQLAQQVHYQPPSPAPSGPSRTQTQPSTSTSGSPSSASTTATLEQQLRLDPSELSTLRLLGTPTPPYEAAPPSPRHPPLPSPSGVAASSDSASTTDPLAGYANSPEHTHTYPVQTSPSNSTSSQRITRTDNPAALVGVYTRQLARTEEMISATRTRIMGLFGTAERVQTPAWTEGFEVLRECLTYKDYCLGMLRMWEERVRGREEEKREEEEVASLGKGSVKEEDESGEKENEGDEAENAGDERESMAAVATAIMVQNVSEETNNTGEDTANDAERAPWEDIPDSLMARWRARQHIPSADQASYQGLSPALRASSAGDEDSLNSVSSVGMPPRKRTDLTSPGRLGRYHHHSGMISRAARVLRGKKEFGVCKAHRQSAFAGPKAQRHGRDRWKKACRLLFYLEEDDG</sequence>
<feature type="region of interest" description="Disordered" evidence="1">
    <location>
        <begin position="282"/>
        <end position="302"/>
    </location>
</feature>
<feature type="compositionally biased region" description="Pro residues" evidence="1">
    <location>
        <begin position="513"/>
        <end position="531"/>
    </location>
</feature>
<dbReference type="Proteomes" id="UP001321760">
    <property type="component" value="Unassembled WGS sequence"/>
</dbReference>
<feature type="region of interest" description="Disordered" evidence="1">
    <location>
        <begin position="32"/>
        <end position="145"/>
    </location>
</feature>
<dbReference type="AlphaFoldDB" id="A0AAV9GRU3"/>
<keyword evidence="3" id="KW-1185">Reference proteome</keyword>
<organism evidence="2 3">
    <name type="scientific">Podospora aff. communis PSN243</name>
    <dbReference type="NCBI Taxonomy" id="3040156"/>
    <lineage>
        <taxon>Eukaryota</taxon>
        <taxon>Fungi</taxon>
        <taxon>Dikarya</taxon>
        <taxon>Ascomycota</taxon>
        <taxon>Pezizomycotina</taxon>
        <taxon>Sordariomycetes</taxon>
        <taxon>Sordariomycetidae</taxon>
        <taxon>Sordariales</taxon>
        <taxon>Podosporaceae</taxon>
        <taxon>Podospora</taxon>
    </lineage>
</organism>
<accession>A0AAV9GRU3</accession>
<feature type="compositionally biased region" description="Acidic residues" evidence="1">
    <location>
        <begin position="673"/>
        <end position="690"/>
    </location>
</feature>
<dbReference type="EMBL" id="MU865929">
    <property type="protein sequence ID" value="KAK4451135.1"/>
    <property type="molecule type" value="Genomic_DNA"/>
</dbReference>
<feature type="compositionally biased region" description="Low complexity" evidence="1">
    <location>
        <begin position="532"/>
        <end position="547"/>
    </location>
</feature>
<feature type="compositionally biased region" description="Polar residues" evidence="1">
    <location>
        <begin position="109"/>
        <end position="122"/>
    </location>
</feature>
<feature type="compositionally biased region" description="Low complexity" evidence="1">
    <location>
        <begin position="72"/>
        <end position="94"/>
    </location>
</feature>
<feature type="region of interest" description="Disordered" evidence="1">
    <location>
        <begin position="418"/>
        <end position="441"/>
    </location>
</feature>
<feature type="compositionally biased region" description="Low complexity" evidence="1">
    <location>
        <begin position="468"/>
        <end position="492"/>
    </location>
</feature>
<protein>
    <submittedName>
        <fullName evidence="2">Uncharacterized protein</fullName>
    </submittedName>
</protein>
<name>A0AAV9GRU3_9PEZI</name>
<evidence type="ECO:0000256" key="1">
    <source>
        <dbReference type="SAM" id="MobiDB-lite"/>
    </source>
</evidence>
<feature type="region of interest" description="Disordered" evidence="1">
    <location>
        <begin position="708"/>
        <end position="728"/>
    </location>
</feature>
<evidence type="ECO:0000313" key="3">
    <source>
        <dbReference type="Proteomes" id="UP001321760"/>
    </source>
</evidence>
<feature type="compositionally biased region" description="Pro residues" evidence="1">
    <location>
        <begin position="424"/>
        <end position="436"/>
    </location>
</feature>
<feature type="region of interest" description="Disordered" evidence="1">
    <location>
        <begin position="321"/>
        <end position="342"/>
    </location>
</feature>
<feature type="region of interest" description="Disordered" evidence="1">
    <location>
        <begin position="507"/>
        <end position="579"/>
    </location>
</feature>
<evidence type="ECO:0000313" key="2">
    <source>
        <dbReference type="EMBL" id="KAK4451135.1"/>
    </source>
</evidence>
<feature type="compositionally biased region" description="Pro residues" evidence="1">
    <location>
        <begin position="322"/>
        <end position="333"/>
    </location>
</feature>
<feature type="region of interest" description="Disordered" evidence="1">
    <location>
        <begin position="459"/>
        <end position="493"/>
    </location>
</feature>
<feature type="region of interest" description="Disordered" evidence="1">
    <location>
        <begin position="363"/>
        <end position="401"/>
    </location>
</feature>
<reference evidence="2" key="1">
    <citation type="journal article" date="2023" name="Mol. Phylogenet. Evol.">
        <title>Genome-scale phylogeny and comparative genomics of the fungal order Sordariales.</title>
        <authorList>
            <person name="Hensen N."/>
            <person name="Bonometti L."/>
            <person name="Westerberg I."/>
            <person name="Brannstrom I.O."/>
            <person name="Guillou S."/>
            <person name="Cros-Aarteil S."/>
            <person name="Calhoun S."/>
            <person name="Haridas S."/>
            <person name="Kuo A."/>
            <person name="Mondo S."/>
            <person name="Pangilinan J."/>
            <person name="Riley R."/>
            <person name="LaButti K."/>
            <person name="Andreopoulos B."/>
            <person name="Lipzen A."/>
            <person name="Chen C."/>
            <person name="Yan M."/>
            <person name="Daum C."/>
            <person name="Ng V."/>
            <person name="Clum A."/>
            <person name="Steindorff A."/>
            <person name="Ohm R.A."/>
            <person name="Martin F."/>
            <person name="Silar P."/>
            <person name="Natvig D.O."/>
            <person name="Lalanne C."/>
            <person name="Gautier V."/>
            <person name="Ament-Velasquez S.L."/>
            <person name="Kruys A."/>
            <person name="Hutchinson M.I."/>
            <person name="Powell A.J."/>
            <person name="Barry K."/>
            <person name="Miller A.N."/>
            <person name="Grigoriev I.V."/>
            <person name="Debuchy R."/>
            <person name="Gladieux P."/>
            <person name="Hiltunen Thoren M."/>
            <person name="Johannesson H."/>
        </authorList>
    </citation>
    <scope>NUCLEOTIDE SEQUENCE</scope>
    <source>
        <strain evidence="2">PSN243</strain>
    </source>
</reference>